<dbReference type="Proteomes" id="UP000002156">
    <property type="component" value="Chromosome"/>
</dbReference>
<dbReference type="KEGG" id="tpd:Teth39_1074"/>
<reference evidence="3" key="1">
    <citation type="submission" date="2008-01" db="EMBL/GenBank/DDBJ databases">
        <title>Complete sequence of Thermoanaerobacter pseudethanolicus 39E.</title>
        <authorList>
            <person name="Copeland A."/>
            <person name="Lucas S."/>
            <person name="Lapidus A."/>
            <person name="Barry K."/>
            <person name="Glavina del Rio T."/>
            <person name="Dalin E."/>
            <person name="Tice H."/>
            <person name="Pitluck S."/>
            <person name="Bruce D."/>
            <person name="Goodwin L."/>
            <person name="Saunders E."/>
            <person name="Brettin T."/>
            <person name="Detter J.C."/>
            <person name="Han C."/>
            <person name="Schmutz J."/>
            <person name="Larimer F."/>
            <person name="Land M."/>
            <person name="Hauser L."/>
            <person name="Kyrpides N."/>
            <person name="Lykidis A."/>
            <person name="Hemme C."/>
            <person name="Fields M.W."/>
            <person name="He Z."/>
            <person name="Zhou J."/>
            <person name="Richardson P."/>
        </authorList>
    </citation>
    <scope>NUCLEOTIDE SEQUENCE [LARGE SCALE GENOMIC DNA]</scope>
    <source>
        <strain evidence="3">ATCC 33223 / DSM 2355 / 39E</strain>
    </source>
</reference>
<accession>B0K9B6</accession>
<protein>
    <recommendedName>
        <fullName evidence="4">Prepilin-type N-terminal cleavage/methylation domain-containing protein</fullName>
    </recommendedName>
</protein>
<sequence length="203" mass="22753" precursor="true">MRNVLTTLFLGFVVATLGWNEITKTKILAMVVKIVVRKEEGFTLIELIVTLAILGIVIGVYSSLYYSGYKSFSSTQNSVDVEQNVRFAMNYIVSLLEKGPSEVEIIDNGCGLSIKKVLTDRGYRDYTITLEKPILYTRIKESDTDSRGSKLQLAVNIYDFKVTKKPNSNMINIQIIGQSDDKGSNRFSLSTDVFLRKSGINVQ</sequence>
<dbReference type="Pfam" id="PF07963">
    <property type="entry name" value="N_methyl"/>
    <property type="match status" value="1"/>
</dbReference>
<evidence type="ECO:0000256" key="1">
    <source>
        <dbReference type="SAM" id="Phobius"/>
    </source>
</evidence>
<keyword evidence="1" id="KW-0812">Transmembrane</keyword>
<keyword evidence="1" id="KW-1133">Transmembrane helix</keyword>
<organism evidence="2 3">
    <name type="scientific">Thermoanaerobacter pseudethanolicus (strain ATCC 33223 / 39E)</name>
    <name type="common">Clostridium thermohydrosulfuricum</name>
    <dbReference type="NCBI Taxonomy" id="340099"/>
    <lineage>
        <taxon>Bacteria</taxon>
        <taxon>Bacillati</taxon>
        <taxon>Bacillota</taxon>
        <taxon>Clostridia</taxon>
        <taxon>Thermoanaerobacterales</taxon>
        <taxon>Thermoanaerobacteraceae</taxon>
        <taxon>Thermoanaerobacter</taxon>
    </lineage>
</organism>
<evidence type="ECO:0008006" key="4">
    <source>
        <dbReference type="Google" id="ProtNLM"/>
    </source>
</evidence>
<name>B0K9B6_THEP3</name>
<evidence type="ECO:0000313" key="2">
    <source>
        <dbReference type="EMBL" id="ABY94729.1"/>
    </source>
</evidence>
<keyword evidence="3" id="KW-1185">Reference proteome</keyword>
<dbReference type="eggNOG" id="COG4966">
    <property type="taxonomic scope" value="Bacteria"/>
</dbReference>
<dbReference type="STRING" id="340099.Teth39_1074"/>
<dbReference type="InterPro" id="IPR045584">
    <property type="entry name" value="Pilin-like"/>
</dbReference>
<proteinExistence type="predicted"/>
<dbReference type="EMBL" id="CP000924">
    <property type="protein sequence ID" value="ABY94729.1"/>
    <property type="molecule type" value="Genomic_DNA"/>
</dbReference>
<gene>
    <name evidence="2" type="ordered locus">Teth39_1074</name>
</gene>
<dbReference type="HOGENOM" id="CLU_1577752_0_0_9"/>
<dbReference type="SUPFAM" id="SSF54523">
    <property type="entry name" value="Pili subunits"/>
    <property type="match status" value="1"/>
</dbReference>
<keyword evidence="1" id="KW-0472">Membrane</keyword>
<dbReference type="InterPro" id="IPR012902">
    <property type="entry name" value="N_methyl_site"/>
</dbReference>
<evidence type="ECO:0000313" key="3">
    <source>
        <dbReference type="Proteomes" id="UP000002156"/>
    </source>
</evidence>
<dbReference type="NCBIfam" id="TIGR02532">
    <property type="entry name" value="IV_pilin_GFxxxE"/>
    <property type="match status" value="1"/>
</dbReference>
<feature type="transmembrane region" description="Helical" evidence="1">
    <location>
        <begin position="44"/>
        <end position="66"/>
    </location>
</feature>
<dbReference type="AlphaFoldDB" id="B0K9B6"/>